<accession>A0A6D1AF02</accession>
<dbReference type="Gene3D" id="3.90.230.10">
    <property type="entry name" value="Creatinase/methionine aminopeptidase superfamily"/>
    <property type="match status" value="1"/>
</dbReference>
<sequence>MIICKTPRELGIMREAGRIVALTHEELKKHIKPGISTKELDQIAERFIKKQGAIP</sequence>
<dbReference type="InterPro" id="IPR036005">
    <property type="entry name" value="Creatinase/aminopeptidase-like"/>
</dbReference>
<comment type="caution">
    <text evidence="2">The sequence shown here is derived from an EMBL/GenBank/DDBJ whole genome shotgun (WGS) entry which is preliminary data.</text>
</comment>
<proteinExistence type="predicted"/>
<evidence type="ECO:0000313" key="2">
    <source>
        <dbReference type="EMBL" id="NEU02903.1"/>
    </source>
</evidence>
<dbReference type="InterPro" id="IPR000994">
    <property type="entry name" value="Pept_M24"/>
</dbReference>
<feature type="domain" description="Peptidase M24" evidence="1">
    <location>
        <begin position="12"/>
        <end position="52"/>
    </location>
</feature>
<dbReference type="Pfam" id="PF00557">
    <property type="entry name" value="Peptidase_M24"/>
    <property type="match status" value="1"/>
</dbReference>
<evidence type="ECO:0000259" key="1">
    <source>
        <dbReference type="Pfam" id="PF00557"/>
    </source>
</evidence>
<reference evidence="2" key="1">
    <citation type="submission" date="2020-02" db="EMBL/GenBank/DDBJ databases">
        <title>Investigating the Use of Bacteriophages as New Decolonization Strategy for Intestinal Carriage of CTX-M-15-producing ST131 Escherichia coli: an In Vitro Continuous Culture System Model.</title>
        <authorList>
            <person name="Bernasconi O.J."/>
            <person name="Campos-Madueno E.I."/>
            <person name="Dona V."/>
            <person name="Perreten V."/>
            <person name="Carattoli A."/>
            <person name="Endimiani A."/>
        </authorList>
    </citation>
    <scope>NUCLEOTIDE SEQUENCE</scope>
    <source>
        <strain evidence="2">4901.28</strain>
    </source>
</reference>
<feature type="non-terminal residue" evidence="2">
    <location>
        <position position="55"/>
    </location>
</feature>
<dbReference type="SUPFAM" id="SSF55920">
    <property type="entry name" value="Creatinase/aminopeptidase"/>
    <property type="match status" value="1"/>
</dbReference>
<gene>
    <name evidence="2" type="ORF">G3563_28405</name>
</gene>
<dbReference type="AlphaFoldDB" id="A0A6D1AF02"/>
<organism evidence="2">
    <name type="scientific">Escherichia coli</name>
    <dbReference type="NCBI Taxonomy" id="562"/>
    <lineage>
        <taxon>Bacteria</taxon>
        <taxon>Pseudomonadati</taxon>
        <taxon>Pseudomonadota</taxon>
        <taxon>Gammaproteobacteria</taxon>
        <taxon>Enterobacterales</taxon>
        <taxon>Enterobacteriaceae</taxon>
        <taxon>Escherichia</taxon>
    </lineage>
</organism>
<dbReference type="EMBL" id="JAAHTE010000548">
    <property type="protein sequence ID" value="NEU02903.1"/>
    <property type="molecule type" value="Genomic_DNA"/>
</dbReference>
<protein>
    <submittedName>
        <fullName evidence="2">M24 family metallopeptidase</fullName>
    </submittedName>
</protein>
<name>A0A6D1AF02_ECOLX</name>